<accession>A0A382DCP3</accession>
<proteinExistence type="predicted"/>
<organism evidence="1">
    <name type="scientific">marine metagenome</name>
    <dbReference type="NCBI Taxonomy" id="408172"/>
    <lineage>
        <taxon>unclassified sequences</taxon>
        <taxon>metagenomes</taxon>
        <taxon>ecological metagenomes</taxon>
    </lineage>
</organism>
<gene>
    <name evidence="1" type="ORF">METZ01_LOCUS189064</name>
</gene>
<dbReference type="EMBL" id="UINC01038756">
    <property type="protein sequence ID" value="SVB36210.1"/>
    <property type="molecule type" value="Genomic_DNA"/>
</dbReference>
<name>A0A382DCP3_9ZZZZ</name>
<reference evidence="1" key="1">
    <citation type="submission" date="2018-05" db="EMBL/GenBank/DDBJ databases">
        <authorList>
            <person name="Lanie J.A."/>
            <person name="Ng W.-L."/>
            <person name="Kazmierczak K.M."/>
            <person name="Andrzejewski T.M."/>
            <person name="Davidsen T.M."/>
            <person name="Wayne K.J."/>
            <person name="Tettelin H."/>
            <person name="Glass J.I."/>
            <person name="Rusch D."/>
            <person name="Podicherti R."/>
            <person name="Tsui H.-C.T."/>
            <person name="Winkler M.E."/>
        </authorList>
    </citation>
    <scope>NUCLEOTIDE SEQUENCE</scope>
</reference>
<sequence length="69" mass="8275">MIKLIFAFLIIASCYNEKEQSFTLTEKTYKKWRDYIVPTEQDLAWTRIPWRTSFQEGLIEAGEKQKPML</sequence>
<protein>
    <submittedName>
        <fullName evidence="1">Uncharacterized protein</fullName>
    </submittedName>
</protein>
<feature type="non-terminal residue" evidence="1">
    <location>
        <position position="69"/>
    </location>
</feature>
<dbReference type="AlphaFoldDB" id="A0A382DCP3"/>
<evidence type="ECO:0000313" key="1">
    <source>
        <dbReference type="EMBL" id="SVB36210.1"/>
    </source>
</evidence>